<dbReference type="EMBL" id="CAJMWZ010000463">
    <property type="protein sequence ID" value="CAE6419655.1"/>
    <property type="molecule type" value="Genomic_DNA"/>
</dbReference>
<name>A0A8H3AG62_9AGAM</name>
<accession>A0A8H3AG62</accession>
<keyword evidence="1" id="KW-1277">Toxin-antitoxin system</keyword>
<reference evidence="2" key="1">
    <citation type="submission" date="2021-01" db="EMBL/GenBank/DDBJ databases">
        <authorList>
            <person name="Kaushik A."/>
        </authorList>
    </citation>
    <scope>NUCLEOTIDE SEQUENCE</scope>
    <source>
        <strain evidence="2">Type strain: AG8-Rh-89/</strain>
    </source>
</reference>
<evidence type="ECO:0000256" key="1">
    <source>
        <dbReference type="ARBA" id="ARBA00022649"/>
    </source>
</evidence>
<comment type="caution">
    <text evidence="2">The sequence shown here is derived from an EMBL/GenBank/DDBJ whole genome shotgun (WGS) entry which is preliminary data.</text>
</comment>
<sequence>MSEKGLPAGKRWAIMLSARARKELRKIGRDQKALEIVHNKMRELSSGDFSQGNHRIIEGTSKHVPMFSARVPFDLRIIYQIDVLPDDAGKYDHQVIKILQIRSRARVNYNFWVKVSRRLKQTNPKYLDRCQCRHPPKNPMNDAQPEYRPVMFPHEEYGLGVPDEDTEFLSELTEEERD</sequence>
<dbReference type="Gene3D" id="3.30.2310.20">
    <property type="entry name" value="RelE-like"/>
    <property type="match status" value="1"/>
</dbReference>
<dbReference type="AlphaFoldDB" id="A0A8H3AG62"/>
<evidence type="ECO:0000313" key="2">
    <source>
        <dbReference type="EMBL" id="CAE6419655.1"/>
    </source>
</evidence>
<dbReference type="Proteomes" id="UP000663850">
    <property type="component" value="Unassembled WGS sequence"/>
</dbReference>
<organism evidence="2 3">
    <name type="scientific">Rhizoctonia solani</name>
    <dbReference type="NCBI Taxonomy" id="456999"/>
    <lineage>
        <taxon>Eukaryota</taxon>
        <taxon>Fungi</taxon>
        <taxon>Dikarya</taxon>
        <taxon>Basidiomycota</taxon>
        <taxon>Agaricomycotina</taxon>
        <taxon>Agaricomycetes</taxon>
        <taxon>Cantharellales</taxon>
        <taxon>Ceratobasidiaceae</taxon>
        <taxon>Rhizoctonia</taxon>
    </lineage>
</organism>
<dbReference type="SUPFAM" id="SSF143011">
    <property type="entry name" value="RelE-like"/>
    <property type="match status" value="1"/>
</dbReference>
<protein>
    <submittedName>
        <fullName evidence="2">Uncharacterized protein</fullName>
    </submittedName>
</protein>
<proteinExistence type="predicted"/>
<dbReference type="InterPro" id="IPR007712">
    <property type="entry name" value="RelE/ParE_toxin"/>
</dbReference>
<dbReference type="Pfam" id="PF05016">
    <property type="entry name" value="ParE_toxin"/>
    <property type="match status" value="1"/>
</dbReference>
<gene>
    <name evidence="2" type="ORF">RDB_LOCUS8645</name>
</gene>
<evidence type="ECO:0000313" key="3">
    <source>
        <dbReference type="Proteomes" id="UP000663850"/>
    </source>
</evidence>
<dbReference type="InterPro" id="IPR035093">
    <property type="entry name" value="RelE/ParE_toxin_dom_sf"/>
</dbReference>